<dbReference type="InterPro" id="IPR008978">
    <property type="entry name" value="HSP20-like_chaperone"/>
</dbReference>
<organism evidence="4 5">
    <name type="scientific">Symmachiella dynata</name>
    <dbReference type="NCBI Taxonomy" id="2527995"/>
    <lineage>
        <taxon>Bacteria</taxon>
        <taxon>Pseudomonadati</taxon>
        <taxon>Planctomycetota</taxon>
        <taxon>Planctomycetia</taxon>
        <taxon>Planctomycetales</taxon>
        <taxon>Planctomycetaceae</taxon>
        <taxon>Symmachiella</taxon>
    </lineage>
</organism>
<dbReference type="Proteomes" id="UP000319383">
    <property type="component" value="Chromosome"/>
</dbReference>
<comment type="similarity">
    <text evidence="1 2">Belongs to the small heat shock protein (HSP20) family.</text>
</comment>
<dbReference type="AlphaFoldDB" id="A0A517ZSH3"/>
<protein>
    <submittedName>
        <fullName evidence="4">Spore protein SP21</fullName>
    </submittedName>
</protein>
<dbReference type="RefSeq" id="WP_145377855.1">
    <property type="nucleotide sequence ID" value="NZ_CAXBED010000205.1"/>
</dbReference>
<dbReference type="PROSITE" id="PS01031">
    <property type="entry name" value="SHSP"/>
    <property type="match status" value="1"/>
</dbReference>
<dbReference type="Gene3D" id="2.60.40.790">
    <property type="match status" value="1"/>
</dbReference>
<evidence type="ECO:0000256" key="1">
    <source>
        <dbReference type="PROSITE-ProRule" id="PRU00285"/>
    </source>
</evidence>
<accession>A0A517ZSH3</accession>
<dbReference type="EMBL" id="CP036276">
    <property type="protein sequence ID" value="QDU45446.1"/>
    <property type="molecule type" value="Genomic_DNA"/>
</dbReference>
<reference evidence="4 5" key="1">
    <citation type="submission" date="2019-02" db="EMBL/GenBank/DDBJ databases">
        <title>Deep-cultivation of Planctomycetes and their phenomic and genomic characterization uncovers novel biology.</title>
        <authorList>
            <person name="Wiegand S."/>
            <person name="Jogler M."/>
            <person name="Boedeker C."/>
            <person name="Pinto D."/>
            <person name="Vollmers J."/>
            <person name="Rivas-Marin E."/>
            <person name="Kohn T."/>
            <person name="Peeters S.H."/>
            <person name="Heuer A."/>
            <person name="Rast P."/>
            <person name="Oberbeckmann S."/>
            <person name="Bunk B."/>
            <person name="Jeske O."/>
            <person name="Meyerdierks A."/>
            <person name="Storesund J.E."/>
            <person name="Kallscheuer N."/>
            <person name="Luecker S."/>
            <person name="Lage O.M."/>
            <person name="Pohl T."/>
            <person name="Merkel B.J."/>
            <person name="Hornburger P."/>
            <person name="Mueller R.-W."/>
            <person name="Bruemmer F."/>
            <person name="Labrenz M."/>
            <person name="Spormann A.M."/>
            <person name="Op den Camp H."/>
            <person name="Overmann J."/>
            <person name="Amann R."/>
            <person name="Jetten M.S.M."/>
            <person name="Mascher T."/>
            <person name="Medema M.H."/>
            <person name="Devos D.P."/>
            <person name="Kaster A.-K."/>
            <person name="Ovreas L."/>
            <person name="Rohde M."/>
            <person name="Galperin M.Y."/>
            <person name="Jogler C."/>
        </authorList>
    </citation>
    <scope>NUCLEOTIDE SEQUENCE [LARGE SCALE GENOMIC DNA]</scope>
    <source>
        <strain evidence="4 5">Mal52</strain>
    </source>
</reference>
<evidence type="ECO:0000313" key="5">
    <source>
        <dbReference type="Proteomes" id="UP000319383"/>
    </source>
</evidence>
<dbReference type="OrthoDB" id="288864at2"/>
<sequence>MPVFQWRQSWDQFRDLEREMDRLLESIKLPFHNLRQQHQFPAVNFYELDDKYLLVAEMPGIVAQDVELTVAGGVLTLAGNRTAPPDVSDDAFRRRERPHGAWQRSLSIPERVHEDKVTAEFSEGVLSVHLPKADDVKPRQIPVATS</sequence>
<name>A0A517ZSH3_9PLAN</name>
<dbReference type="CDD" id="cd06464">
    <property type="entry name" value="ACD_sHsps-like"/>
    <property type="match status" value="1"/>
</dbReference>
<evidence type="ECO:0000256" key="2">
    <source>
        <dbReference type="RuleBase" id="RU003616"/>
    </source>
</evidence>
<dbReference type="InterPro" id="IPR031107">
    <property type="entry name" value="Small_HSP"/>
</dbReference>
<evidence type="ECO:0000259" key="3">
    <source>
        <dbReference type="PROSITE" id="PS01031"/>
    </source>
</evidence>
<keyword evidence="5" id="KW-1185">Reference proteome</keyword>
<dbReference type="PANTHER" id="PTHR11527">
    <property type="entry name" value="HEAT-SHOCK PROTEIN 20 FAMILY MEMBER"/>
    <property type="match status" value="1"/>
</dbReference>
<dbReference type="Pfam" id="PF00011">
    <property type="entry name" value="HSP20"/>
    <property type="match status" value="1"/>
</dbReference>
<dbReference type="KEGG" id="sdyn:Mal52_39400"/>
<dbReference type="InterPro" id="IPR002068">
    <property type="entry name" value="A-crystallin/Hsp20_dom"/>
</dbReference>
<dbReference type="SUPFAM" id="SSF49764">
    <property type="entry name" value="HSP20-like chaperones"/>
    <property type="match status" value="1"/>
</dbReference>
<feature type="domain" description="SHSP" evidence="3">
    <location>
        <begin position="34"/>
        <end position="146"/>
    </location>
</feature>
<evidence type="ECO:0000313" key="4">
    <source>
        <dbReference type="EMBL" id="QDU45446.1"/>
    </source>
</evidence>
<gene>
    <name evidence="4" type="primary">hspA_3</name>
    <name evidence="4" type="ORF">Mal52_39400</name>
</gene>
<proteinExistence type="inferred from homology"/>